<dbReference type="GO" id="GO:0003677">
    <property type="term" value="F:DNA binding"/>
    <property type="evidence" value="ECO:0007669"/>
    <property type="project" value="InterPro"/>
</dbReference>
<evidence type="ECO:0000313" key="3">
    <source>
        <dbReference type="Proteomes" id="UP000231474"/>
    </source>
</evidence>
<dbReference type="InterPro" id="IPR002686">
    <property type="entry name" value="Transposase_17"/>
</dbReference>
<feature type="domain" description="Transposase IS200-like" evidence="1">
    <location>
        <begin position="9"/>
        <end position="152"/>
    </location>
</feature>
<name>A0A2M8L2T1_9BACT</name>
<comment type="caution">
    <text evidence="2">The sequence shown here is derived from an EMBL/GenBank/DDBJ whole genome shotgun (WGS) entry which is preliminary data.</text>
</comment>
<dbReference type="GO" id="GO:0004803">
    <property type="term" value="F:transposase activity"/>
    <property type="evidence" value="ECO:0007669"/>
    <property type="project" value="InterPro"/>
</dbReference>
<organism evidence="2 3">
    <name type="scientific">Candidatus Shapirobacteria bacterium CG10_big_fil_rev_8_21_14_0_10_40_9</name>
    <dbReference type="NCBI Taxonomy" id="1974888"/>
    <lineage>
        <taxon>Bacteria</taxon>
        <taxon>Candidatus Shapironibacteriota</taxon>
    </lineage>
</organism>
<dbReference type="Gene3D" id="3.30.70.1290">
    <property type="entry name" value="Transposase IS200-like"/>
    <property type="match status" value="1"/>
</dbReference>
<dbReference type="Proteomes" id="UP000231474">
    <property type="component" value="Unassembled WGS sequence"/>
</dbReference>
<dbReference type="AlphaFoldDB" id="A0A2M8L2T1"/>
<proteinExistence type="predicted"/>
<gene>
    <name evidence="2" type="ORF">COU95_03535</name>
</gene>
<dbReference type="GO" id="GO:0006313">
    <property type="term" value="P:DNA transposition"/>
    <property type="evidence" value="ECO:0007669"/>
    <property type="project" value="InterPro"/>
</dbReference>
<dbReference type="EMBL" id="PFEK01000067">
    <property type="protein sequence ID" value="PJE67241.1"/>
    <property type="molecule type" value="Genomic_DNA"/>
</dbReference>
<dbReference type="SUPFAM" id="SSF143422">
    <property type="entry name" value="Transposase IS200-like"/>
    <property type="match status" value="1"/>
</dbReference>
<dbReference type="SMART" id="SM01321">
    <property type="entry name" value="Y1_Tnp"/>
    <property type="match status" value="1"/>
</dbReference>
<sequence>MPYRKTIFATNETYHIVNRSIAQIPIFKETRDYQRALEVIDFYRHIKPPLSFSHYKRLPKEDKEKFIKSLRKQKTLIEIIAFCLMPNHSHFLLKQNEKKGISIFMRNFQDSYARYFNAKYKRAGGLFQSMFKAIRIETDEQFLHVSRYIHLNPVSAFLIEVGDLESYRWSSFPEYINSSRSLFINPNFILSFFKTRSVYKKFVFNQADYQRELAKIKHLVLEEQ</sequence>
<evidence type="ECO:0000313" key="2">
    <source>
        <dbReference type="EMBL" id="PJE67241.1"/>
    </source>
</evidence>
<dbReference type="PANTHER" id="PTHR34322">
    <property type="entry name" value="TRANSPOSASE, Y1_TNP DOMAIN-CONTAINING"/>
    <property type="match status" value="1"/>
</dbReference>
<evidence type="ECO:0000259" key="1">
    <source>
        <dbReference type="SMART" id="SM01321"/>
    </source>
</evidence>
<dbReference type="PANTHER" id="PTHR34322:SF2">
    <property type="entry name" value="TRANSPOSASE IS200-LIKE DOMAIN-CONTAINING PROTEIN"/>
    <property type="match status" value="1"/>
</dbReference>
<dbReference type="InterPro" id="IPR036515">
    <property type="entry name" value="Transposase_17_sf"/>
</dbReference>
<accession>A0A2M8L2T1</accession>
<protein>
    <recommendedName>
        <fullName evidence="1">Transposase IS200-like domain-containing protein</fullName>
    </recommendedName>
</protein>
<dbReference type="Pfam" id="PF01797">
    <property type="entry name" value="Y1_Tnp"/>
    <property type="match status" value="1"/>
</dbReference>
<reference evidence="3" key="1">
    <citation type="submission" date="2017-09" db="EMBL/GenBank/DDBJ databases">
        <title>Depth-based differentiation of microbial function through sediment-hosted aquifers and enrichment of novel symbionts in the deep terrestrial subsurface.</title>
        <authorList>
            <person name="Probst A.J."/>
            <person name="Ladd B."/>
            <person name="Jarett J.K."/>
            <person name="Geller-Mcgrath D.E."/>
            <person name="Sieber C.M.K."/>
            <person name="Emerson J.B."/>
            <person name="Anantharaman K."/>
            <person name="Thomas B.C."/>
            <person name="Malmstrom R."/>
            <person name="Stieglmeier M."/>
            <person name="Klingl A."/>
            <person name="Woyke T."/>
            <person name="Ryan C.M."/>
            <person name="Banfield J.F."/>
        </authorList>
    </citation>
    <scope>NUCLEOTIDE SEQUENCE [LARGE SCALE GENOMIC DNA]</scope>
</reference>